<evidence type="ECO:0000313" key="1">
    <source>
        <dbReference type="EMBL" id="ABM39926.1"/>
    </source>
</evidence>
<dbReference type="EMBL" id="CP000532">
    <property type="protein sequence ID" value="ABM39926.1"/>
    <property type="molecule type" value="Genomic_DNA"/>
</dbReference>
<evidence type="ECO:0008006" key="3">
    <source>
        <dbReference type="Google" id="ProtNLM"/>
    </source>
</evidence>
<evidence type="ECO:0000313" key="2">
    <source>
        <dbReference type="Proteomes" id="UP000000644"/>
    </source>
</evidence>
<dbReference type="AlphaFoldDB" id="A1VW98"/>
<dbReference type="HOGENOM" id="CLU_1711563_0_0_4"/>
<dbReference type="KEGG" id="pna:Pnap_4862"/>
<accession>A1VW98</accession>
<proteinExistence type="predicted"/>
<geneLocation type="plasmid" evidence="1 2">
    <name>pPNAP03</name>
</geneLocation>
<keyword evidence="1" id="KW-0614">Plasmid</keyword>
<reference evidence="2" key="1">
    <citation type="journal article" date="2009" name="Environ. Microbiol.">
        <title>The genome of Polaromonas naphthalenivorans strain CJ2, isolated from coal tar-contaminated sediment, reveals physiological and metabolic versatility and evolution through extensive horizontal gene transfer.</title>
        <authorList>
            <person name="Yagi J.M."/>
            <person name="Sims D."/>
            <person name="Brettin T."/>
            <person name="Bruce D."/>
            <person name="Madsen E.L."/>
        </authorList>
    </citation>
    <scope>NUCLEOTIDE SEQUENCE [LARGE SCALE GENOMIC DNA]</scope>
    <source>
        <strain evidence="2">CJ2</strain>
        <plasmid evidence="2">Plasmid pPNAP03</plasmid>
    </source>
</reference>
<gene>
    <name evidence="1" type="ordered locus">Pnap_4862</name>
</gene>
<name>A1VW98_POLNA</name>
<dbReference type="OrthoDB" id="8903808at2"/>
<dbReference type="Proteomes" id="UP000000644">
    <property type="component" value="Plasmid pPNAP03"/>
</dbReference>
<protein>
    <recommendedName>
        <fullName evidence="3">Phasin domain-containing protein</fullName>
    </recommendedName>
</protein>
<keyword evidence="2" id="KW-1185">Reference proteome</keyword>
<sequence>MPANTQIDDIAYTMKENLAKFNPAASQEALAPVMDNLKAWGELIQAQAQTAQAAIAETVELFKGIKEPTAAFEAMKAAAEQGLALASQNMKDAMALSFEQFQSGVDTLQKAYPAPEAFAPVAKGLKDAASTMQNVLESAMNKSAETVKTAARKARA</sequence>
<organism evidence="1 2">
    <name type="scientific">Polaromonas naphthalenivorans (strain CJ2)</name>
    <dbReference type="NCBI Taxonomy" id="365044"/>
    <lineage>
        <taxon>Bacteria</taxon>
        <taxon>Pseudomonadati</taxon>
        <taxon>Pseudomonadota</taxon>
        <taxon>Betaproteobacteria</taxon>
        <taxon>Burkholderiales</taxon>
        <taxon>Comamonadaceae</taxon>
        <taxon>Polaromonas</taxon>
    </lineage>
</organism>